<protein>
    <recommendedName>
        <fullName evidence="3">TspB protein</fullName>
    </recommendedName>
</protein>
<sequence>QNSPLFCKDNPKDKQCGGDGSNTAFGGSCVGGYKAVSDNAVLNAMAEEQYRQNCKMYGDPDSQPKEIPKQSKTATLGTVAVGGWGSSCPASMTFSAMGESYQISFQPFCDTAPMVRPFVLLACALLAMAIVYSALRGNQ</sequence>
<keyword evidence="1" id="KW-1133">Transmembrane helix</keyword>
<proteinExistence type="predicted"/>
<dbReference type="EMBL" id="BARV01001222">
    <property type="protein sequence ID" value="GAH93513.1"/>
    <property type="molecule type" value="Genomic_DNA"/>
</dbReference>
<comment type="caution">
    <text evidence="2">The sequence shown here is derived from an EMBL/GenBank/DDBJ whole genome shotgun (WGS) entry which is preliminary data.</text>
</comment>
<organism evidence="2">
    <name type="scientific">marine sediment metagenome</name>
    <dbReference type="NCBI Taxonomy" id="412755"/>
    <lineage>
        <taxon>unclassified sequences</taxon>
        <taxon>metagenomes</taxon>
        <taxon>ecological metagenomes</taxon>
    </lineage>
</organism>
<evidence type="ECO:0008006" key="3">
    <source>
        <dbReference type="Google" id="ProtNLM"/>
    </source>
</evidence>
<dbReference type="AlphaFoldDB" id="X1LHA0"/>
<name>X1LHA0_9ZZZZ</name>
<feature type="non-terminal residue" evidence="2">
    <location>
        <position position="1"/>
    </location>
</feature>
<gene>
    <name evidence="2" type="ORF">S06H3_03678</name>
</gene>
<reference evidence="2" key="1">
    <citation type="journal article" date="2014" name="Front. Microbiol.">
        <title>High frequency of phylogenetically diverse reductive dehalogenase-homologous genes in deep subseafloor sedimentary metagenomes.</title>
        <authorList>
            <person name="Kawai M."/>
            <person name="Futagami T."/>
            <person name="Toyoda A."/>
            <person name="Takaki Y."/>
            <person name="Nishi S."/>
            <person name="Hori S."/>
            <person name="Arai W."/>
            <person name="Tsubouchi T."/>
            <person name="Morono Y."/>
            <person name="Uchiyama I."/>
            <person name="Ito T."/>
            <person name="Fujiyama A."/>
            <person name="Inagaki F."/>
            <person name="Takami H."/>
        </authorList>
    </citation>
    <scope>NUCLEOTIDE SEQUENCE</scope>
    <source>
        <strain evidence="2">Expedition CK06-06</strain>
    </source>
</reference>
<keyword evidence="1" id="KW-0472">Membrane</keyword>
<keyword evidence="1" id="KW-0812">Transmembrane</keyword>
<dbReference type="NCBIfam" id="NF041109">
    <property type="entry name" value="VF_TspB_C_term"/>
    <property type="match status" value="1"/>
</dbReference>
<feature type="transmembrane region" description="Helical" evidence="1">
    <location>
        <begin position="114"/>
        <end position="135"/>
    </location>
</feature>
<evidence type="ECO:0000256" key="1">
    <source>
        <dbReference type="SAM" id="Phobius"/>
    </source>
</evidence>
<accession>X1LHA0</accession>
<evidence type="ECO:0000313" key="2">
    <source>
        <dbReference type="EMBL" id="GAH93513.1"/>
    </source>
</evidence>